<reference evidence="1 2" key="1">
    <citation type="submission" date="2020-04" db="EMBL/GenBank/DDBJ databases">
        <authorList>
            <person name="Pieper L."/>
        </authorList>
    </citation>
    <scope>NUCLEOTIDE SEQUENCE [LARGE SCALE GENOMIC DNA]</scope>
    <source>
        <strain evidence="1 2">B33</strain>
    </source>
</reference>
<organism evidence="1 2">
    <name type="scientific">Phocaeicola vulgatus</name>
    <name type="common">Bacteroides vulgatus</name>
    <dbReference type="NCBI Taxonomy" id="821"/>
    <lineage>
        <taxon>Bacteria</taxon>
        <taxon>Pseudomonadati</taxon>
        <taxon>Bacteroidota</taxon>
        <taxon>Bacteroidia</taxon>
        <taxon>Bacteroidales</taxon>
        <taxon>Bacteroidaceae</taxon>
        <taxon>Phocaeicola</taxon>
    </lineage>
</organism>
<dbReference type="EMBL" id="JABWDJ010000054">
    <property type="protein sequence ID" value="NVB74542.1"/>
    <property type="molecule type" value="Genomic_DNA"/>
</dbReference>
<name>A0A7Y6PF42_PHOVU</name>
<sequence>MPPLPDRYRSKAVQGSFKCHLGRLTRVAHIAALPVSPALYAGHGGHGSDFGGAYRYQAQPLHRGEKVADFLPPHVPFFRKSGFRELQLSGL</sequence>
<comment type="caution">
    <text evidence="1">The sequence shown here is derived from an EMBL/GenBank/DDBJ whole genome shotgun (WGS) entry which is preliminary data.</text>
</comment>
<gene>
    <name evidence="1" type="ORF">HUV05_13590</name>
</gene>
<reference evidence="1 2" key="2">
    <citation type="submission" date="2020-07" db="EMBL/GenBank/DDBJ databases">
        <title>Bacterial metabolism rescues the inhibition of intestinal drug absorption by food and drug additives.</title>
        <authorList>
            <person name="Zou L."/>
            <person name="Spanogiannopoulos P."/>
            <person name="Chien H.-C."/>
            <person name="Pieper L.M."/>
            <person name="Cai W."/>
            <person name="Khuri N."/>
            <person name="Pottel J."/>
            <person name="Vora B."/>
            <person name="Ni Z."/>
            <person name="Tsakalozou E."/>
            <person name="Zhang W."/>
            <person name="Shoichet B.K."/>
            <person name="Giacomini K.M."/>
            <person name="Turnbaugh P.J."/>
        </authorList>
    </citation>
    <scope>NUCLEOTIDE SEQUENCE [LARGE SCALE GENOMIC DNA]</scope>
    <source>
        <strain evidence="1 2">B33</strain>
    </source>
</reference>
<dbReference type="RefSeq" id="WP_175324266.1">
    <property type="nucleotide sequence ID" value="NZ_JABWDE010000006.1"/>
</dbReference>
<dbReference type="AlphaFoldDB" id="A0A7Y6PF42"/>
<proteinExistence type="predicted"/>
<evidence type="ECO:0000313" key="1">
    <source>
        <dbReference type="EMBL" id="NVB74542.1"/>
    </source>
</evidence>
<dbReference type="Proteomes" id="UP000524321">
    <property type="component" value="Unassembled WGS sequence"/>
</dbReference>
<protein>
    <submittedName>
        <fullName evidence="1">Uncharacterized protein</fullName>
    </submittedName>
</protein>
<accession>A0A7Y6PF42</accession>
<evidence type="ECO:0000313" key="2">
    <source>
        <dbReference type="Proteomes" id="UP000524321"/>
    </source>
</evidence>